<keyword evidence="1" id="KW-0472">Membrane</keyword>
<feature type="transmembrane region" description="Helical" evidence="1">
    <location>
        <begin position="310"/>
        <end position="331"/>
    </location>
</feature>
<evidence type="ECO:0000313" key="2">
    <source>
        <dbReference type="EMBL" id="KAK6985111.1"/>
    </source>
</evidence>
<keyword evidence="1" id="KW-0812">Transmembrane</keyword>
<dbReference type="AlphaFoldDB" id="A0AAV9ZLM8"/>
<evidence type="ECO:0000313" key="3">
    <source>
        <dbReference type="Proteomes" id="UP001362999"/>
    </source>
</evidence>
<gene>
    <name evidence="2" type="ORF">R3P38DRAFT_3230767</name>
</gene>
<comment type="caution">
    <text evidence="2">The sequence shown here is derived from an EMBL/GenBank/DDBJ whole genome shotgun (WGS) entry which is preliminary data.</text>
</comment>
<reference evidence="2 3" key="1">
    <citation type="journal article" date="2024" name="J Genomics">
        <title>Draft genome sequencing and assembly of Favolaschia claudopus CIRM-BRFM 2984 isolated from oak limbs.</title>
        <authorList>
            <person name="Navarro D."/>
            <person name="Drula E."/>
            <person name="Chaduli D."/>
            <person name="Cazenave R."/>
            <person name="Ahrendt S."/>
            <person name="Wang J."/>
            <person name="Lipzen A."/>
            <person name="Daum C."/>
            <person name="Barry K."/>
            <person name="Grigoriev I.V."/>
            <person name="Favel A."/>
            <person name="Rosso M.N."/>
            <person name="Martin F."/>
        </authorList>
    </citation>
    <scope>NUCLEOTIDE SEQUENCE [LARGE SCALE GENOMIC DNA]</scope>
    <source>
        <strain evidence="2 3">CIRM-BRFM 2984</strain>
    </source>
</reference>
<dbReference type="EMBL" id="JAWWNJ010000132">
    <property type="protein sequence ID" value="KAK6985111.1"/>
    <property type="molecule type" value="Genomic_DNA"/>
</dbReference>
<keyword evidence="3" id="KW-1185">Reference proteome</keyword>
<name>A0AAV9ZLM8_9AGAR</name>
<organism evidence="2 3">
    <name type="scientific">Favolaschia claudopus</name>
    <dbReference type="NCBI Taxonomy" id="2862362"/>
    <lineage>
        <taxon>Eukaryota</taxon>
        <taxon>Fungi</taxon>
        <taxon>Dikarya</taxon>
        <taxon>Basidiomycota</taxon>
        <taxon>Agaricomycotina</taxon>
        <taxon>Agaricomycetes</taxon>
        <taxon>Agaricomycetidae</taxon>
        <taxon>Agaricales</taxon>
        <taxon>Marasmiineae</taxon>
        <taxon>Mycenaceae</taxon>
        <taxon>Favolaschia</taxon>
    </lineage>
</organism>
<proteinExistence type="predicted"/>
<protein>
    <submittedName>
        <fullName evidence="2">Uncharacterized protein</fullName>
    </submittedName>
</protein>
<sequence>MHSILKKLPHFLSLLRPPPPRLHHHLHPHPRFLRFVAAVVSIYGGRVLRLGYVSSSIHWRRTKPIFIFLGIPLGTLFHIRPHAYPTRPRPPLTSRPRLPPPPSFDIRSPTSIARLVRRFRSPLPPTVHPLHQRSRVGLGNGNLTHEVVDRHTPFGRCSLLRRRPLRLRVVIRRYAANSSQWTLRLPPTPRETGNRYKVDTLASVCLASVTVVYLYRNQSTPASAAAVSQYRMKANISTDESDDMGLRGRWGHFLGAFFHNSEYLPAHPHRVDLKLTMAQAVMIFVVVGQFSQSTEFANVVKLTSGVRSWLIITTVCDILTTFTLIIIFYQYRIQMPWEERRTDTFISKLVLNTVETGAVTITIPLIPAI</sequence>
<dbReference type="Proteomes" id="UP001362999">
    <property type="component" value="Unassembled WGS sequence"/>
</dbReference>
<accession>A0AAV9ZLM8</accession>
<keyword evidence="1" id="KW-1133">Transmembrane helix</keyword>
<evidence type="ECO:0000256" key="1">
    <source>
        <dbReference type="SAM" id="Phobius"/>
    </source>
</evidence>